<dbReference type="EMBL" id="CAFABI010000089">
    <property type="protein sequence ID" value="CAB4830327.1"/>
    <property type="molecule type" value="Genomic_DNA"/>
</dbReference>
<reference evidence="1" key="1">
    <citation type="submission" date="2020-05" db="EMBL/GenBank/DDBJ databases">
        <authorList>
            <person name="Chiriac C."/>
            <person name="Salcher M."/>
            <person name="Ghai R."/>
            <person name="Kavagutti S V."/>
        </authorList>
    </citation>
    <scope>NUCLEOTIDE SEQUENCE</scope>
</reference>
<dbReference type="EMBL" id="CAFAZX010000034">
    <property type="protein sequence ID" value="CAB4842839.1"/>
    <property type="molecule type" value="Genomic_DNA"/>
</dbReference>
<accession>A0A6J6WGI2</accession>
<gene>
    <name evidence="1" type="ORF">UFOPK2907_01268</name>
    <name evidence="2" type="ORF">UFOPK3197_00846</name>
    <name evidence="3" type="ORF">UFOPK3241_00732</name>
    <name evidence="4" type="ORF">UFOPK3707_00075</name>
    <name evidence="5" type="ORF">UFOPK3937_00621</name>
    <name evidence="6" type="ORF">UFOPK4401_01011</name>
</gene>
<evidence type="ECO:0000313" key="2">
    <source>
        <dbReference type="EMBL" id="CAB4830327.1"/>
    </source>
</evidence>
<evidence type="ECO:0000313" key="5">
    <source>
        <dbReference type="EMBL" id="CAB4978997.1"/>
    </source>
</evidence>
<evidence type="ECO:0000313" key="4">
    <source>
        <dbReference type="EMBL" id="CAB4915683.1"/>
    </source>
</evidence>
<proteinExistence type="predicted"/>
<dbReference type="EMBL" id="CAFBMY010000004">
    <property type="protein sequence ID" value="CAB4915683.1"/>
    <property type="molecule type" value="Genomic_DNA"/>
</dbReference>
<dbReference type="EMBL" id="CAFBOJ010000054">
    <property type="protein sequence ID" value="CAB4978997.1"/>
    <property type="molecule type" value="Genomic_DNA"/>
</dbReference>
<dbReference type="EMBL" id="CAFBRB010000117">
    <property type="protein sequence ID" value="CAB5076657.1"/>
    <property type="molecule type" value="Genomic_DNA"/>
</dbReference>
<evidence type="ECO:0000313" key="1">
    <source>
        <dbReference type="EMBL" id="CAB4782616.1"/>
    </source>
</evidence>
<name>A0A6J6WGI2_9ZZZZ</name>
<evidence type="ECO:0000313" key="3">
    <source>
        <dbReference type="EMBL" id="CAB4842839.1"/>
    </source>
</evidence>
<dbReference type="AlphaFoldDB" id="A0A6J6WGI2"/>
<dbReference type="EMBL" id="CAEZZR010000144">
    <property type="protein sequence ID" value="CAB4782616.1"/>
    <property type="molecule type" value="Genomic_DNA"/>
</dbReference>
<organism evidence="1">
    <name type="scientific">freshwater metagenome</name>
    <dbReference type="NCBI Taxonomy" id="449393"/>
    <lineage>
        <taxon>unclassified sequences</taxon>
        <taxon>metagenomes</taxon>
        <taxon>ecological metagenomes</taxon>
    </lineage>
</organism>
<protein>
    <submittedName>
        <fullName evidence="1">Unannotated protein</fullName>
    </submittedName>
</protein>
<evidence type="ECO:0000313" key="6">
    <source>
        <dbReference type="EMBL" id="CAB5076657.1"/>
    </source>
</evidence>
<sequence length="242" mass="25697">MGTIIIRRFIAITLALIVALGGTSSYAATKKPTPKPSVKTSAKATPKVTKKAAVKKKVVAKKKPVAKKKVVYKRKRVKVAPSPKVAWPPKGFRANGEIYAKVPTSKELLGVLSANPRLSTQMKSCSKFACGAVQVASYPGCTWWEISATVSGPTSETDPTNISYGSLRTTVSPSKAKQIVTVLLVTTEPLKPKVVVGNINITCYHSPRTEAVPTTTYVSTYVVPSPTATIEPTPSPSPTTSS</sequence>